<evidence type="ECO:0000256" key="11">
    <source>
        <dbReference type="ARBA" id="ARBA00023157"/>
    </source>
</evidence>
<reference evidence="19 20" key="1">
    <citation type="submission" date="2016-03" db="EMBL/GenBank/DDBJ databases">
        <title>Comparative genomics of Pseudogymnoascus destructans, the fungus causing white-nose syndrome of bats.</title>
        <authorList>
            <person name="Palmer J.M."/>
            <person name="Drees K.P."/>
            <person name="Foster J.T."/>
            <person name="Lindner D.L."/>
        </authorList>
    </citation>
    <scope>NUCLEOTIDE SEQUENCE [LARGE SCALE GENOMIC DNA]</scope>
    <source>
        <strain evidence="19 20">UAMH 10579</strain>
    </source>
</reference>
<accession>A0A1B8GI64</accession>
<evidence type="ECO:0000256" key="15">
    <source>
        <dbReference type="SAM" id="MobiDB-lite"/>
    </source>
</evidence>
<keyword evidence="6" id="KW-0336">GPI-anchor</keyword>
<organism evidence="19 20">
    <name type="scientific">Pseudogymnoascus verrucosus</name>
    <dbReference type="NCBI Taxonomy" id="342668"/>
    <lineage>
        <taxon>Eukaryota</taxon>
        <taxon>Fungi</taxon>
        <taxon>Dikarya</taxon>
        <taxon>Ascomycota</taxon>
        <taxon>Pezizomycotina</taxon>
        <taxon>Leotiomycetes</taxon>
        <taxon>Thelebolales</taxon>
        <taxon>Thelebolaceae</taxon>
        <taxon>Pseudogymnoascus</taxon>
    </lineage>
</organism>
<feature type="transmembrane region" description="Helical" evidence="16">
    <location>
        <begin position="137"/>
        <end position="160"/>
    </location>
</feature>
<evidence type="ECO:0000313" key="20">
    <source>
        <dbReference type="Proteomes" id="UP000091956"/>
    </source>
</evidence>
<feature type="binding site" description="axial binding residue" evidence="14">
    <location>
        <position position="52"/>
    </location>
    <ligand>
        <name>heme</name>
        <dbReference type="ChEBI" id="CHEBI:30413"/>
    </ligand>
    <ligandPart>
        <name>Fe</name>
        <dbReference type="ChEBI" id="CHEBI:18248"/>
    </ligandPart>
</feature>
<comment type="subcellular location">
    <subcellularLocation>
        <location evidence="2">Membrane</location>
        <topology evidence="2">Lipid-anchor</topology>
        <topology evidence="2">GPI-anchor</topology>
    </subcellularLocation>
    <subcellularLocation>
        <location evidence="1">Membrane</location>
        <topology evidence="1">Multi-pass membrane protein</topology>
    </subcellularLocation>
    <subcellularLocation>
        <location evidence="3">Secreted</location>
    </subcellularLocation>
</comment>
<keyword evidence="12" id="KW-0449">Lipoprotein</keyword>
<evidence type="ECO:0000256" key="2">
    <source>
        <dbReference type="ARBA" id="ARBA00004589"/>
    </source>
</evidence>
<keyword evidence="14" id="KW-0408">Iron</keyword>
<dbReference type="Proteomes" id="UP000091956">
    <property type="component" value="Unassembled WGS sequence"/>
</dbReference>
<comment type="caution">
    <text evidence="14">Lacks conserved residue(s) required for the propagation of feature annotation.</text>
</comment>
<dbReference type="GeneID" id="28838628"/>
<evidence type="ECO:0000259" key="18">
    <source>
        <dbReference type="PROSITE" id="PS52012"/>
    </source>
</evidence>
<dbReference type="InterPro" id="IPR052337">
    <property type="entry name" value="SAT4-like"/>
</dbReference>
<keyword evidence="10 16" id="KW-0472">Membrane</keyword>
<gene>
    <name evidence="19" type="ORF">VE01_05242</name>
</gene>
<evidence type="ECO:0000256" key="4">
    <source>
        <dbReference type="ARBA" id="ARBA00010031"/>
    </source>
</evidence>
<name>A0A1B8GI64_9PEZI</name>
<feature type="transmembrane region" description="Helical" evidence="16">
    <location>
        <begin position="293"/>
        <end position="313"/>
    </location>
</feature>
<feature type="compositionally biased region" description="Basic and acidic residues" evidence="15">
    <location>
        <begin position="438"/>
        <end position="457"/>
    </location>
</feature>
<dbReference type="OrthoDB" id="5329176at2759"/>
<evidence type="ECO:0000256" key="16">
    <source>
        <dbReference type="SAM" id="Phobius"/>
    </source>
</evidence>
<evidence type="ECO:0000256" key="10">
    <source>
        <dbReference type="ARBA" id="ARBA00023136"/>
    </source>
</evidence>
<feature type="transmembrane region" description="Helical" evidence="16">
    <location>
        <begin position="333"/>
        <end position="352"/>
    </location>
</feature>
<keyword evidence="9 16" id="KW-1133">Transmembrane helix</keyword>
<dbReference type="InterPro" id="IPR008427">
    <property type="entry name" value="Extracellular_membr_CFEM_dom"/>
</dbReference>
<feature type="signal peptide" evidence="17">
    <location>
        <begin position="1"/>
        <end position="20"/>
    </location>
</feature>
<dbReference type="GO" id="GO:0046872">
    <property type="term" value="F:metal ion binding"/>
    <property type="evidence" value="ECO:0007669"/>
    <property type="project" value="UniProtKB-UniRule"/>
</dbReference>
<dbReference type="EMBL" id="KV460235">
    <property type="protein sequence ID" value="OBT95547.1"/>
    <property type="molecule type" value="Genomic_DNA"/>
</dbReference>
<keyword evidence="8 17" id="KW-0732">Signal</keyword>
<evidence type="ECO:0000256" key="12">
    <source>
        <dbReference type="ARBA" id="ARBA00023288"/>
    </source>
</evidence>
<protein>
    <recommendedName>
        <fullName evidence="18">CFEM domain-containing protein</fullName>
    </recommendedName>
</protein>
<dbReference type="AlphaFoldDB" id="A0A1B8GI64"/>
<comment type="similarity">
    <text evidence="4">Belongs to the RBT5 family.</text>
</comment>
<keyword evidence="11" id="KW-1015">Disulfide bond</keyword>
<evidence type="ECO:0000256" key="5">
    <source>
        <dbReference type="ARBA" id="ARBA00022525"/>
    </source>
</evidence>
<keyword evidence="7 16" id="KW-0812">Transmembrane</keyword>
<feature type="transmembrane region" description="Helical" evidence="16">
    <location>
        <begin position="259"/>
        <end position="281"/>
    </location>
</feature>
<evidence type="ECO:0000256" key="13">
    <source>
        <dbReference type="ARBA" id="ARBA00038359"/>
    </source>
</evidence>
<dbReference type="PANTHER" id="PTHR33048">
    <property type="entry name" value="PTH11-LIKE INTEGRAL MEMBRANE PROTEIN (AFU_ORTHOLOGUE AFUA_5G11245)"/>
    <property type="match status" value="1"/>
</dbReference>
<evidence type="ECO:0000256" key="9">
    <source>
        <dbReference type="ARBA" id="ARBA00022989"/>
    </source>
</evidence>
<reference evidence="20" key="2">
    <citation type="journal article" date="2018" name="Nat. Commun.">
        <title>Extreme sensitivity to ultraviolet light in the fungal pathogen causing white-nose syndrome of bats.</title>
        <authorList>
            <person name="Palmer J.M."/>
            <person name="Drees K.P."/>
            <person name="Foster J.T."/>
            <person name="Lindner D.L."/>
        </authorList>
    </citation>
    <scope>NUCLEOTIDE SEQUENCE [LARGE SCALE GENOMIC DNA]</scope>
    <source>
        <strain evidence="20">UAMH 10579</strain>
    </source>
</reference>
<keyword evidence="5" id="KW-0964">Secreted</keyword>
<feature type="transmembrane region" description="Helical" evidence="16">
    <location>
        <begin position="108"/>
        <end position="125"/>
    </location>
</feature>
<dbReference type="Pfam" id="PF20684">
    <property type="entry name" value="Fung_rhodopsin"/>
    <property type="match status" value="1"/>
</dbReference>
<keyword evidence="6" id="KW-0325">Glycoprotein</keyword>
<keyword evidence="14" id="KW-0479">Metal-binding</keyword>
<feature type="transmembrane region" description="Helical" evidence="16">
    <location>
        <begin position="180"/>
        <end position="203"/>
    </location>
</feature>
<keyword evidence="20" id="KW-1185">Reference proteome</keyword>
<sequence length="457" mass="50247">MRVLGFLAPVVAVLFAGVIAQTDPLQVLAQIPACTQECGVKVLIPANCPLTDLANCLCTNTTLQSTFALCVVGSCGLADQAKSSTLMQTEICNGVPKESRSREIIRDVIIISAFTFVIIGLRFYSRALVTSQLWWDDWTIAFAAIIMIPMTVIPIFNATRGFGEHFWDVPPQNLELLEKLYYISQILYVVVQALAKFSILFLFLRVFPTQKFRLVVRICIAWMICHTVAFGLVVTLQCVPVQSVWDHSIKGRCTNSQAFVYAAAGFSIFEDFVIMLLPIWELKDLSLNTKKKFALMFLFALGSFACITSMIRLKYLVAYGTSVDVTYGAVDVILWSVLEDYVAVICASLMCLRPLIVRCFPSLFPTSNAESKNTQSGWGAARNSKLASKLGVASNKGYELKSEDGDAKGGGGGIRVQKAWATKTSSVGDVEEESEGGESYKMEGGRGSEEVWQARRG</sequence>
<evidence type="ECO:0000256" key="8">
    <source>
        <dbReference type="ARBA" id="ARBA00022729"/>
    </source>
</evidence>
<proteinExistence type="inferred from homology"/>
<evidence type="ECO:0000313" key="19">
    <source>
        <dbReference type="EMBL" id="OBT95547.1"/>
    </source>
</evidence>
<feature type="domain" description="CFEM" evidence="18">
    <location>
        <begin position="4"/>
        <end position="116"/>
    </location>
</feature>
<dbReference type="PANTHER" id="PTHR33048:SF47">
    <property type="entry name" value="INTEGRAL MEMBRANE PROTEIN-RELATED"/>
    <property type="match status" value="1"/>
</dbReference>
<feature type="chain" id="PRO_5008608607" description="CFEM domain-containing protein" evidence="17">
    <location>
        <begin position="21"/>
        <end position="457"/>
    </location>
</feature>
<comment type="similarity">
    <text evidence="13">Belongs to the SAT4 family.</text>
</comment>
<evidence type="ECO:0000256" key="3">
    <source>
        <dbReference type="ARBA" id="ARBA00004613"/>
    </source>
</evidence>
<dbReference type="GO" id="GO:0098552">
    <property type="term" value="C:side of membrane"/>
    <property type="evidence" value="ECO:0007669"/>
    <property type="project" value="UniProtKB-KW"/>
</dbReference>
<keyword evidence="14" id="KW-0349">Heme</keyword>
<dbReference type="STRING" id="342668.A0A1B8GI64"/>
<dbReference type="SMART" id="SM00747">
    <property type="entry name" value="CFEM"/>
    <property type="match status" value="1"/>
</dbReference>
<dbReference type="PROSITE" id="PS52012">
    <property type="entry name" value="CFEM"/>
    <property type="match status" value="1"/>
</dbReference>
<dbReference type="GO" id="GO:0005576">
    <property type="term" value="C:extracellular region"/>
    <property type="evidence" value="ECO:0007669"/>
    <property type="project" value="UniProtKB-SubCell"/>
</dbReference>
<dbReference type="InterPro" id="IPR049326">
    <property type="entry name" value="Rhodopsin_dom_fungi"/>
</dbReference>
<evidence type="ECO:0000256" key="17">
    <source>
        <dbReference type="SAM" id="SignalP"/>
    </source>
</evidence>
<evidence type="ECO:0000256" key="1">
    <source>
        <dbReference type="ARBA" id="ARBA00004141"/>
    </source>
</evidence>
<feature type="region of interest" description="Disordered" evidence="15">
    <location>
        <begin position="420"/>
        <end position="457"/>
    </location>
</feature>
<evidence type="ECO:0000256" key="7">
    <source>
        <dbReference type="ARBA" id="ARBA00022692"/>
    </source>
</evidence>
<feature type="transmembrane region" description="Helical" evidence="16">
    <location>
        <begin position="215"/>
        <end position="239"/>
    </location>
</feature>
<evidence type="ECO:0000256" key="6">
    <source>
        <dbReference type="ARBA" id="ARBA00022622"/>
    </source>
</evidence>
<dbReference type="Pfam" id="PF05730">
    <property type="entry name" value="CFEM"/>
    <property type="match status" value="1"/>
</dbReference>
<evidence type="ECO:0000256" key="14">
    <source>
        <dbReference type="PROSITE-ProRule" id="PRU01356"/>
    </source>
</evidence>
<dbReference type="RefSeq" id="XP_018129280.1">
    <property type="nucleotide sequence ID" value="XM_018274707.1"/>
</dbReference>